<dbReference type="PROSITE" id="PS00096">
    <property type="entry name" value="SHMT"/>
    <property type="match status" value="1"/>
</dbReference>
<evidence type="ECO:0000256" key="5">
    <source>
        <dbReference type="ARBA" id="ARBA00022898"/>
    </source>
</evidence>
<dbReference type="Pfam" id="PF00464">
    <property type="entry name" value="SHMT"/>
    <property type="match status" value="1"/>
</dbReference>
<dbReference type="NCBIfam" id="NF000586">
    <property type="entry name" value="PRK00011.1"/>
    <property type="match status" value="1"/>
</dbReference>
<keyword evidence="3 6" id="KW-0554">One-carbon metabolism</keyword>
<keyword evidence="4 6" id="KW-0808">Transferase</keyword>
<gene>
    <name evidence="6" type="primary">glyA</name>
    <name evidence="9" type="ORF">A2397_02210</name>
</gene>
<keyword evidence="6" id="KW-0028">Amino-acid biosynthesis</keyword>
<dbReference type="GO" id="GO:0035999">
    <property type="term" value="P:tetrahydrofolate interconversion"/>
    <property type="evidence" value="ECO:0007669"/>
    <property type="project" value="UniProtKB-UniRule"/>
</dbReference>
<dbReference type="InterPro" id="IPR015421">
    <property type="entry name" value="PyrdxlP-dep_Trfase_major"/>
</dbReference>
<comment type="subcellular location">
    <subcellularLocation>
        <location evidence="6">Cytoplasm</location>
    </subcellularLocation>
</comment>
<comment type="caution">
    <text evidence="6">Lacks conserved residue(s) required for the propagation of feature annotation.</text>
</comment>
<reference evidence="9 10" key="1">
    <citation type="journal article" date="2016" name="Nat. Commun.">
        <title>Thousands of microbial genomes shed light on interconnected biogeochemical processes in an aquifer system.</title>
        <authorList>
            <person name="Anantharaman K."/>
            <person name="Brown C.T."/>
            <person name="Hug L.A."/>
            <person name="Sharon I."/>
            <person name="Castelle C.J."/>
            <person name="Probst A.J."/>
            <person name="Thomas B.C."/>
            <person name="Singh A."/>
            <person name="Wilkins M.J."/>
            <person name="Karaoz U."/>
            <person name="Brodie E.L."/>
            <person name="Williams K.H."/>
            <person name="Hubbard S.S."/>
            <person name="Banfield J.F."/>
        </authorList>
    </citation>
    <scope>NUCLEOTIDE SEQUENCE [LARGE SCALE GENOMIC DNA]</scope>
</reference>
<comment type="cofactor">
    <cofactor evidence="1 6 7">
        <name>pyridoxal 5'-phosphate</name>
        <dbReference type="ChEBI" id="CHEBI:597326"/>
    </cofactor>
</comment>
<dbReference type="InterPro" id="IPR039429">
    <property type="entry name" value="SHMT-like_dom"/>
</dbReference>
<dbReference type="UniPathway" id="UPA00288">
    <property type="reaction ID" value="UER01023"/>
</dbReference>
<comment type="similarity">
    <text evidence="2 6">Belongs to the SHMT family.</text>
</comment>
<feature type="binding site" evidence="6">
    <location>
        <begin position="116"/>
        <end position="118"/>
    </location>
    <ligand>
        <name>(6S)-5,6,7,8-tetrahydrofolate</name>
        <dbReference type="ChEBI" id="CHEBI:57453"/>
    </ligand>
</feature>
<keyword evidence="6" id="KW-0963">Cytoplasm</keyword>
<comment type="caution">
    <text evidence="9">The sequence shown here is derived from an EMBL/GenBank/DDBJ whole genome shotgun (WGS) entry which is preliminary data.</text>
</comment>
<dbReference type="InterPro" id="IPR001085">
    <property type="entry name" value="Ser_HO-MeTrfase"/>
</dbReference>
<dbReference type="Gene3D" id="3.90.1150.10">
    <property type="entry name" value="Aspartate Aminotransferase, domain 1"/>
    <property type="match status" value="1"/>
</dbReference>
<dbReference type="EC" id="2.1.2.1" evidence="6"/>
<dbReference type="InterPro" id="IPR015422">
    <property type="entry name" value="PyrdxlP-dep_Trfase_small"/>
</dbReference>
<comment type="pathway">
    <text evidence="6">One-carbon metabolism; tetrahydrofolate interconversion.</text>
</comment>
<dbReference type="CDD" id="cd00378">
    <property type="entry name" value="SHMT"/>
    <property type="match status" value="1"/>
</dbReference>
<dbReference type="UniPathway" id="UPA00193"/>
<organism evidence="9 10">
    <name type="scientific">Candidatus Amesbacteria bacterium RIFOXYB1_FULL_44_23</name>
    <dbReference type="NCBI Taxonomy" id="1797263"/>
    <lineage>
        <taxon>Bacteria</taxon>
        <taxon>Candidatus Amesiibacteriota</taxon>
    </lineage>
</organism>
<evidence type="ECO:0000313" key="10">
    <source>
        <dbReference type="Proteomes" id="UP000176424"/>
    </source>
</evidence>
<dbReference type="HAMAP" id="MF_00051">
    <property type="entry name" value="SHMT"/>
    <property type="match status" value="1"/>
</dbReference>
<evidence type="ECO:0000256" key="2">
    <source>
        <dbReference type="ARBA" id="ARBA00006376"/>
    </source>
</evidence>
<comment type="subunit">
    <text evidence="6">Homodimer.</text>
</comment>
<protein>
    <recommendedName>
        <fullName evidence="6">Serine hydroxymethyltransferase</fullName>
        <shortName evidence="6">SHMT</shortName>
        <shortName evidence="6">Serine methylase</shortName>
        <ecNumber evidence="6">2.1.2.1</ecNumber>
    </recommendedName>
</protein>
<dbReference type="GO" id="GO:0005737">
    <property type="term" value="C:cytoplasm"/>
    <property type="evidence" value="ECO:0007669"/>
    <property type="project" value="UniProtKB-SubCell"/>
</dbReference>
<evidence type="ECO:0000256" key="3">
    <source>
        <dbReference type="ARBA" id="ARBA00022563"/>
    </source>
</evidence>
<dbReference type="InterPro" id="IPR019798">
    <property type="entry name" value="Ser_HO-MeTrfase_PLP_BS"/>
</dbReference>
<evidence type="ECO:0000313" key="9">
    <source>
        <dbReference type="EMBL" id="OGD09478.1"/>
    </source>
</evidence>
<evidence type="ECO:0000259" key="8">
    <source>
        <dbReference type="Pfam" id="PF00464"/>
    </source>
</evidence>
<feature type="site" description="Plays an important role in substrate specificity" evidence="6">
    <location>
        <position position="219"/>
    </location>
</feature>
<sequence length="442" mass="48588">MDKQVGELIYQEEERQQKTLALIPSENYASPAVREAMASCFANKYAEGYPQKRYYQGNEVVDKLERLCQERAQKLFGVPHVNVQPLSGAPANLAIIKALWSDKNDVQLSQLLSSGGHLSMGQEVSVTNMVMPAVFYTLDKSGEINWEELFAKAREHKPRIIWSGGTGYTRIFHWEKYRLIADEVGAYFVADISHIGGLVAGGAHPTPVPYADVVMTTTHKSLRGPRGAMIMVTDRGLKKDPDLGQKIDKAVFPGTQGGPHMENVAALVVALAEAGTEEFKEYSRQIVANANTLASELAIRGYELVGGGTENHMVWIDLSNKGIDGWTAAWALEYAGMIANRQTVPDDAKSAYYPSGLRLGTPAVTTRGMKEAEMKTIAGWIDKAVESCRVAVGSKYKDIGNPDKVKDQEARKKFKDEMASDAVLAGIKKEVEELCGRFLCPR</sequence>
<accession>A0A1F4ZTM0</accession>
<dbReference type="InterPro" id="IPR049943">
    <property type="entry name" value="Ser_HO-MeTrfase-like"/>
</dbReference>
<dbReference type="PIRSF" id="PIRSF000412">
    <property type="entry name" value="SHMT"/>
    <property type="match status" value="1"/>
</dbReference>
<dbReference type="GO" id="GO:0030170">
    <property type="term" value="F:pyridoxal phosphate binding"/>
    <property type="evidence" value="ECO:0007669"/>
    <property type="project" value="UniProtKB-UniRule"/>
</dbReference>
<dbReference type="STRING" id="1797263.A2397_02210"/>
<evidence type="ECO:0000256" key="4">
    <source>
        <dbReference type="ARBA" id="ARBA00022679"/>
    </source>
</evidence>
<evidence type="ECO:0000256" key="7">
    <source>
        <dbReference type="PIRSR" id="PIRSR000412-50"/>
    </source>
</evidence>
<dbReference type="AlphaFoldDB" id="A0A1F4ZTM0"/>
<dbReference type="PANTHER" id="PTHR11680">
    <property type="entry name" value="SERINE HYDROXYMETHYLTRANSFERASE"/>
    <property type="match status" value="1"/>
</dbReference>
<dbReference type="GO" id="GO:0019264">
    <property type="term" value="P:glycine biosynthetic process from serine"/>
    <property type="evidence" value="ECO:0007669"/>
    <property type="project" value="UniProtKB-UniRule"/>
</dbReference>
<feature type="domain" description="Serine hydroxymethyltransferase-like" evidence="8">
    <location>
        <begin position="2"/>
        <end position="381"/>
    </location>
</feature>
<dbReference type="SUPFAM" id="SSF53383">
    <property type="entry name" value="PLP-dependent transferases"/>
    <property type="match status" value="1"/>
</dbReference>
<dbReference type="Proteomes" id="UP000176424">
    <property type="component" value="Unassembled WGS sequence"/>
</dbReference>
<dbReference type="InterPro" id="IPR015424">
    <property type="entry name" value="PyrdxlP-dep_Trfase"/>
</dbReference>
<evidence type="ECO:0000256" key="6">
    <source>
        <dbReference type="HAMAP-Rule" id="MF_00051"/>
    </source>
</evidence>
<comment type="catalytic activity">
    <reaction evidence="6">
        <text>(6R)-5,10-methylene-5,6,7,8-tetrahydrofolate + glycine + H2O = (6S)-5,6,7,8-tetrahydrofolate + L-serine</text>
        <dbReference type="Rhea" id="RHEA:15481"/>
        <dbReference type="ChEBI" id="CHEBI:15377"/>
        <dbReference type="ChEBI" id="CHEBI:15636"/>
        <dbReference type="ChEBI" id="CHEBI:33384"/>
        <dbReference type="ChEBI" id="CHEBI:57305"/>
        <dbReference type="ChEBI" id="CHEBI:57453"/>
        <dbReference type="EC" id="2.1.2.1"/>
    </reaction>
</comment>
<dbReference type="Gene3D" id="3.40.640.10">
    <property type="entry name" value="Type I PLP-dependent aspartate aminotransferase-like (Major domain)"/>
    <property type="match status" value="1"/>
</dbReference>
<feature type="binding site" evidence="6">
    <location>
        <position position="112"/>
    </location>
    <ligand>
        <name>(6S)-5,6,7,8-tetrahydrofolate</name>
        <dbReference type="ChEBI" id="CHEBI:57453"/>
    </ligand>
</feature>
<dbReference type="PANTHER" id="PTHR11680:SF35">
    <property type="entry name" value="SERINE HYDROXYMETHYLTRANSFERASE 1"/>
    <property type="match status" value="1"/>
</dbReference>
<evidence type="ECO:0000256" key="1">
    <source>
        <dbReference type="ARBA" id="ARBA00001933"/>
    </source>
</evidence>
<dbReference type="GO" id="GO:0004372">
    <property type="term" value="F:glycine hydroxymethyltransferase activity"/>
    <property type="evidence" value="ECO:0007669"/>
    <property type="project" value="UniProtKB-UniRule"/>
</dbReference>
<keyword evidence="5 6" id="KW-0663">Pyridoxal phosphate</keyword>
<name>A0A1F4ZTM0_9BACT</name>
<comment type="function">
    <text evidence="6">Catalyzes the reversible interconversion of serine and glycine with tetrahydrofolate (THF) serving as the one-carbon carrier. This reaction serves as the major source of one-carbon groups required for the biosynthesis of purines, thymidylate, methionine, and other important biomolecules. Also exhibits THF-independent aldolase activity toward beta-hydroxyamino acids, producing glycine and aldehydes, via a retro-aldol mechanism.</text>
</comment>
<proteinExistence type="inferred from homology"/>
<feature type="modified residue" description="N6-(pyridoxal phosphate)lysine" evidence="6 7">
    <location>
        <position position="220"/>
    </location>
</feature>
<comment type="pathway">
    <text evidence="6">Amino-acid biosynthesis; glycine biosynthesis; glycine from L-serine: step 1/1.</text>
</comment>
<dbReference type="EMBL" id="MEXR01000032">
    <property type="protein sequence ID" value="OGD09478.1"/>
    <property type="molecule type" value="Genomic_DNA"/>
</dbReference>